<evidence type="ECO:0008006" key="3">
    <source>
        <dbReference type="Google" id="ProtNLM"/>
    </source>
</evidence>
<evidence type="ECO:0000313" key="1">
    <source>
        <dbReference type="EMBL" id="SBT69157.1"/>
    </source>
</evidence>
<protein>
    <recommendedName>
        <fullName evidence="3">DUF4241 domain-containing protein</fullName>
    </recommendedName>
</protein>
<evidence type="ECO:0000313" key="2">
    <source>
        <dbReference type="Proteomes" id="UP000199558"/>
    </source>
</evidence>
<gene>
    <name evidence="1" type="ORF">GA0070622_6276</name>
</gene>
<dbReference type="AlphaFoldDB" id="A0A1A9BJU3"/>
<organism evidence="1 2">
    <name type="scientific">Micromonospora sediminicola</name>
    <dbReference type="NCBI Taxonomy" id="946078"/>
    <lineage>
        <taxon>Bacteria</taxon>
        <taxon>Bacillati</taxon>
        <taxon>Actinomycetota</taxon>
        <taxon>Actinomycetes</taxon>
        <taxon>Micromonosporales</taxon>
        <taxon>Micromonosporaceae</taxon>
        <taxon>Micromonospora</taxon>
    </lineage>
</organism>
<dbReference type="InterPro" id="IPR025335">
    <property type="entry name" value="DUF4241"/>
</dbReference>
<name>A0A1A9BJU3_9ACTN</name>
<sequence length="216" mass="23226">MPYTPDFERLLTPGARFEDGTAVHVIEAHPAGEVVLPTGRLVGCDPLVCPESDPYTVAVAPGRYPARAWVSSVRRDGDETDRRVAALEVVVRDEPVSRWEMAVVDGQDIGELGPDGFFGYGVDAGTGTLADRDALAVIEDWDYERIEEVFIAGDEGSAPGPVPGLVDAVVDEETGANVVAVWSGWGDGCYGTWIGRDADDRVARFVTDFMVVPVED</sequence>
<dbReference type="RefSeq" id="WP_091583375.1">
    <property type="nucleotide sequence ID" value="NZ_FLRH01000004.1"/>
</dbReference>
<dbReference type="EMBL" id="FLRH01000004">
    <property type="protein sequence ID" value="SBT69157.1"/>
    <property type="molecule type" value="Genomic_DNA"/>
</dbReference>
<proteinExistence type="predicted"/>
<dbReference type="Pfam" id="PF14025">
    <property type="entry name" value="DUF4241"/>
    <property type="match status" value="1"/>
</dbReference>
<dbReference type="STRING" id="946078.GA0070622_6276"/>
<dbReference type="Proteomes" id="UP000199558">
    <property type="component" value="Unassembled WGS sequence"/>
</dbReference>
<keyword evidence="2" id="KW-1185">Reference proteome</keyword>
<accession>A0A1A9BJU3</accession>
<dbReference type="OrthoDB" id="9789980at2"/>
<reference evidence="2" key="1">
    <citation type="submission" date="2016-06" db="EMBL/GenBank/DDBJ databases">
        <authorList>
            <person name="Varghese N."/>
            <person name="Submissions Spin"/>
        </authorList>
    </citation>
    <scope>NUCLEOTIDE SEQUENCE [LARGE SCALE GENOMIC DNA]</scope>
    <source>
        <strain evidence="2">DSM 45794</strain>
    </source>
</reference>